<dbReference type="SMART" id="SM01091">
    <property type="entry name" value="CorC_HlyC"/>
    <property type="match status" value="1"/>
</dbReference>
<evidence type="ECO:0000256" key="7">
    <source>
        <dbReference type="ARBA" id="ARBA00037273"/>
    </source>
</evidence>
<dbReference type="InterPro" id="IPR046342">
    <property type="entry name" value="CBS_dom_sf"/>
</dbReference>
<keyword evidence="3" id="KW-0677">Repeat</keyword>
<evidence type="ECO:0000256" key="8">
    <source>
        <dbReference type="ARBA" id="ARBA00040729"/>
    </source>
</evidence>
<evidence type="ECO:0000256" key="1">
    <source>
        <dbReference type="ARBA" id="ARBA00006337"/>
    </source>
</evidence>
<organism evidence="11 12">
    <name type="scientific">Methylophaga sulfidovorans</name>
    <dbReference type="NCBI Taxonomy" id="45496"/>
    <lineage>
        <taxon>Bacteria</taxon>
        <taxon>Pseudomonadati</taxon>
        <taxon>Pseudomonadota</taxon>
        <taxon>Gammaproteobacteria</taxon>
        <taxon>Thiotrichales</taxon>
        <taxon>Piscirickettsiaceae</taxon>
        <taxon>Methylophaga</taxon>
    </lineage>
</organism>
<dbReference type="OrthoDB" id="9797674at2"/>
<dbReference type="CDD" id="cd04590">
    <property type="entry name" value="CBS_pair_CorC_HlyC_assoc"/>
    <property type="match status" value="1"/>
</dbReference>
<accession>A0A1I3Y2J4</accession>
<evidence type="ECO:0000256" key="6">
    <source>
        <dbReference type="ARBA" id="ARBA00023285"/>
    </source>
</evidence>
<reference evidence="12" key="1">
    <citation type="submission" date="2016-10" db="EMBL/GenBank/DDBJ databases">
        <authorList>
            <person name="Varghese N."/>
            <person name="Submissions S."/>
        </authorList>
    </citation>
    <scope>NUCLEOTIDE SEQUENCE [LARGE SCALE GENOMIC DNA]</scope>
    <source>
        <strain evidence="12">DSM 11578</strain>
    </source>
</reference>
<protein>
    <recommendedName>
        <fullName evidence="8">Magnesium and cobalt efflux protein CorC</fullName>
    </recommendedName>
</protein>
<evidence type="ECO:0000313" key="12">
    <source>
        <dbReference type="Proteomes" id="UP000198924"/>
    </source>
</evidence>
<dbReference type="PANTHER" id="PTHR22777">
    <property type="entry name" value="HEMOLYSIN-RELATED"/>
    <property type="match status" value="1"/>
</dbReference>
<keyword evidence="6" id="KW-0170">Cobalt</keyword>
<dbReference type="SMART" id="SM00116">
    <property type="entry name" value="CBS"/>
    <property type="match status" value="2"/>
</dbReference>
<evidence type="ECO:0000313" key="11">
    <source>
        <dbReference type="EMBL" id="SFK26025.1"/>
    </source>
</evidence>
<dbReference type="InterPro" id="IPR054115">
    <property type="entry name" value="CorC_N"/>
</dbReference>
<dbReference type="InterPro" id="IPR005170">
    <property type="entry name" value="Transptr-assoc_dom"/>
</dbReference>
<dbReference type="SUPFAM" id="SSF56176">
    <property type="entry name" value="FAD-binding/transporter-associated domain-like"/>
    <property type="match status" value="1"/>
</dbReference>
<dbReference type="FunFam" id="3.10.580.10:FF:000002">
    <property type="entry name" value="Magnesium/cobalt efflux protein CorC"/>
    <property type="match status" value="1"/>
</dbReference>
<comment type="function">
    <text evidence="7">Plays a role in the transport of magnesium and cobalt ions.</text>
</comment>
<dbReference type="Pfam" id="PF03471">
    <property type="entry name" value="CorC_HlyC"/>
    <property type="match status" value="1"/>
</dbReference>
<proteinExistence type="inferred from homology"/>
<evidence type="ECO:0000256" key="5">
    <source>
        <dbReference type="ARBA" id="ARBA00023122"/>
    </source>
</evidence>
<dbReference type="GO" id="GO:0005886">
    <property type="term" value="C:plasma membrane"/>
    <property type="evidence" value="ECO:0007669"/>
    <property type="project" value="TreeGrafter"/>
</dbReference>
<gene>
    <name evidence="11" type="ORF">SAMN04488079_107103</name>
</gene>
<dbReference type="PANTHER" id="PTHR22777:SF27">
    <property type="entry name" value="MAGNESIUM AND COBALT EFFLUX PROTEIN CORC"/>
    <property type="match status" value="1"/>
</dbReference>
<dbReference type="SUPFAM" id="SSF54631">
    <property type="entry name" value="CBS-domain pair"/>
    <property type="match status" value="1"/>
</dbReference>
<keyword evidence="4" id="KW-0460">Magnesium</keyword>
<dbReference type="GO" id="GO:0050660">
    <property type="term" value="F:flavin adenine dinucleotide binding"/>
    <property type="evidence" value="ECO:0007669"/>
    <property type="project" value="InterPro"/>
</dbReference>
<dbReference type="InterPro" id="IPR044751">
    <property type="entry name" value="Ion_transp-like_CBS"/>
</dbReference>
<evidence type="ECO:0000259" key="10">
    <source>
        <dbReference type="PROSITE" id="PS51371"/>
    </source>
</evidence>
<dbReference type="EMBL" id="FOSH01000007">
    <property type="protein sequence ID" value="SFK26025.1"/>
    <property type="molecule type" value="Genomic_DNA"/>
</dbReference>
<name>A0A1I3Y2J4_9GAMM</name>
<feature type="domain" description="CBS" evidence="10">
    <location>
        <begin position="133"/>
        <end position="190"/>
    </location>
</feature>
<dbReference type="Gene3D" id="3.30.465.10">
    <property type="match status" value="1"/>
</dbReference>
<evidence type="ECO:0000256" key="9">
    <source>
        <dbReference type="PROSITE-ProRule" id="PRU00703"/>
    </source>
</evidence>
<dbReference type="InterPro" id="IPR000644">
    <property type="entry name" value="CBS_dom"/>
</dbReference>
<sequence>MSEGRPSRLANQSWVRKLSNLFLEPQDQEQLIELIRSASERHILDSEALSIVEGALSVSQMQARDIMIPRSQVVMVSRDAAPEETLKLVTETAHSRFPVMDDDRDDVIGILLAKDLLTAVVNSGDFNFDLREILRPAVFIPESKRLNVLLREFRARRNHMAIVVDEYGGVAGIVTIENVLEQIVGEIEDEHDIDDDAPILQRNENTYTIKALTMVEDFNEFFETDWSDEDFDTVGGYVVNQFGHLPERGEEITIDRFQFTILRADNRRLYLMKMVILPPEEEPEADTE</sequence>
<evidence type="ECO:0000256" key="2">
    <source>
        <dbReference type="ARBA" id="ARBA00022448"/>
    </source>
</evidence>
<evidence type="ECO:0000256" key="4">
    <source>
        <dbReference type="ARBA" id="ARBA00022842"/>
    </source>
</evidence>
<dbReference type="RefSeq" id="WP_091713056.1">
    <property type="nucleotide sequence ID" value="NZ_FOSH01000007.1"/>
</dbReference>
<dbReference type="STRING" id="45496.SAMN04488079_107103"/>
<keyword evidence="12" id="KW-1185">Reference proteome</keyword>
<dbReference type="Pfam" id="PF00571">
    <property type="entry name" value="CBS"/>
    <property type="match status" value="2"/>
</dbReference>
<dbReference type="InterPro" id="IPR036318">
    <property type="entry name" value="FAD-bd_PCMH-like_sf"/>
</dbReference>
<dbReference type="Gene3D" id="3.10.580.10">
    <property type="entry name" value="CBS-domain"/>
    <property type="match status" value="1"/>
</dbReference>
<dbReference type="AlphaFoldDB" id="A0A1I3Y2J4"/>
<dbReference type="InterPro" id="IPR016169">
    <property type="entry name" value="FAD-bd_PCMH_sub2"/>
</dbReference>
<dbReference type="Pfam" id="PF21917">
    <property type="entry name" value="NMB0537_N"/>
    <property type="match status" value="1"/>
</dbReference>
<keyword evidence="2" id="KW-0813">Transport</keyword>
<keyword evidence="5 9" id="KW-0129">CBS domain</keyword>
<dbReference type="PROSITE" id="PS51371">
    <property type="entry name" value="CBS"/>
    <property type="match status" value="2"/>
</dbReference>
<evidence type="ECO:0000256" key="3">
    <source>
        <dbReference type="ARBA" id="ARBA00022737"/>
    </source>
</evidence>
<feature type="domain" description="CBS" evidence="10">
    <location>
        <begin position="67"/>
        <end position="126"/>
    </location>
</feature>
<dbReference type="Proteomes" id="UP000198924">
    <property type="component" value="Unassembled WGS sequence"/>
</dbReference>
<comment type="similarity">
    <text evidence="1">Belongs to the UPF0053 family.</text>
</comment>